<gene>
    <name evidence="2" type="ORF">CGLO_07789</name>
</gene>
<evidence type="ECO:0000313" key="2">
    <source>
        <dbReference type="EMBL" id="EQB52576.1"/>
    </source>
</evidence>
<feature type="compositionally biased region" description="Polar residues" evidence="1">
    <location>
        <begin position="1"/>
        <end position="14"/>
    </location>
</feature>
<proteinExistence type="predicted"/>
<evidence type="ECO:0000313" key="3">
    <source>
        <dbReference type="Proteomes" id="UP000015530"/>
    </source>
</evidence>
<feature type="compositionally biased region" description="Basic and acidic residues" evidence="1">
    <location>
        <begin position="70"/>
        <end position="83"/>
    </location>
</feature>
<comment type="caution">
    <text evidence="2">The sequence shown here is derived from an EMBL/GenBank/DDBJ whole genome shotgun (WGS) entry which is preliminary data.</text>
</comment>
<dbReference type="EMBL" id="AMYD01001570">
    <property type="protein sequence ID" value="EQB52576.1"/>
    <property type="molecule type" value="Genomic_DNA"/>
</dbReference>
<name>T0LLK4_COLGC</name>
<dbReference type="HOGENOM" id="CLU_1610624_0_0_1"/>
<reference evidence="3" key="1">
    <citation type="journal article" date="2013" name="Mol. Plant Microbe Interact.">
        <title>Global aspects of pacC regulation of pathogenicity genes in Colletotrichum gloeosporioides as revealed by transcriptome analysis.</title>
        <authorList>
            <person name="Alkan N."/>
            <person name="Meng X."/>
            <person name="Friedlander G."/>
            <person name="Reuveni E."/>
            <person name="Sukno S."/>
            <person name="Sherman A."/>
            <person name="Thon M."/>
            <person name="Fluhr R."/>
            <person name="Prusky D."/>
        </authorList>
    </citation>
    <scope>NUCLEOTIDE SEQUENCE [LARGE SCALE GENOMIC DNA]</scope>
    <source>
        <strain evidence="3">Cg-14</strain>
    </source>
</reference>
<organism evidence="2 3">
    <name type="scientific">Colletotrichum gloeosporioides (strain Cg-14)</name>
    <name type="common">Anthracnose fungus</name>
    <name type="synonym">Glomerella cingulata</name>
    <dbReference type="NCBI Taxonomy" id="1237896"/>
    <lineage>
        <taxon>Eukaryota</taxon>
        <taxon>Fungi</taxon>
        <taxon>Dikarya</taxon>
        <taxon>Ascomycota</taxon>
        <taxon>Pezizomycotina</taxon>
        <taxon>Sordariomycetes</taxon>
        <taxon>Hypocreomycetidae</taxon>
        <taxon>Glomerellales</taxon>
        <taxon>Glomerellaceae</taxon>
        <taxon>Colletotrichum</taxon>
        <taxon>Colletotrichum gloeosporioides species complex</taxon>
    </lineage>
</organism>
<feature type="compositionally biased region" description="Basic and acidic residues" evidence="1">
    <location>
        <begin position="19"/>
        <end position="28"/>
    </location>
</feature>
<accession>T0LLK4</accession>
<feature type="compositionally biased region" description="Basic residues" evidence="1">
    <location>
        <begin position="56"/>
        <end position="66"/>
    </location>
</feature>
<protein>
    <submittedName>
        <fullName evidence="2">Uncharacterized protein</fullName>
    </submittedName>
</protein>
<sequence length="165" mass="18689">MQLNCSASGETKNPTEMAEWEKPKEKEPQAATPTNPPAADIVPQPEVEASTEKPKTKEKKIGKKGAPRPVPKELKTDQKREAPRPVQQHPPPAPSYTWDHAGLREVKAMPIRNTVDKCLEDTFAVFYDNAIYKVSQEYLVFYVIKMMWITYTGNDDEDWAAMGWA</sequence>
<feature type="region of interest" description="Disordered" evidence="1">
    <location>
        <begin position="1"/>
        <end position="98"/>
    </location>
</feature>
<dbReference type="AlphaFoldDB" id="T0LLK4"/>
<evidence type="ECO:0000256" key="1">
    <source>
        <dbReference type="SAM" id="MobiDB-lite"/>
    </source>
</evidence>
<dbReference type="Proteomes" id="UP000015530">
    <property type="component" value="Unassembled WGS sequence"/>
</dbReference>
<feature type="compositionally biased region" description="Low complexity" evidence="1">
    <location>
        <begin position="29"/>
        <end position="39"/>
    </location>
</feature>